<protein>
    <submittedName>
        <fullName evidence="1">Uncharacterized protein</fullName>
    </submittedName>
</protein>
<gene>
    <name evidence="1" type="ORF">pdul_cds_8</name>
</gene>
<dbReference type="Pfam" id="PF19207">
    <property type="entry name" value="DUF5879"/>
    <property type="match status" value="1"/>
</dbReference>
<dbReference type="InterPro" id="IPR043654">
    <property type="entry name" value="DUF5879"/>
</dbReference>
<sequence>MEEGKPQRERADCGAMYGPREQEAIAETARTGVLPFARDVIAAREDAFDRAIVRADLAKIVATLKTMRGHGEPPVDPLGPVGEDLPVPPTLYMCGDFGRDTVLCASLLPDGSGWSVHRHDPRQSVGPRHVGVAGMPWCTYCRGILADPPEECGGCVPWRAAEEPTHSTNADPWRHPIGVAWTWTHAEMEDYNIALRRASVHSYSDIVNRRTVRQTVWGIDVSFRAYGGTDPGTEEHYTLHSSTDLWAARVMRRLVGHDPYTYCTRESDTPPVPLDAHACVVDLAEARAAAGRLAFVAEANQAHVDWGRAGPDFGAWGAWSLLRGWITAVEALLRDQTFYLGRVAPYEARLIEAATGGLVSSDGAHPTAVDP</sequence>
<organism evidence="1 2">
    <name type="scientific">Pandoravirus dulcis</name>
    <dbReference type="NCBI Taxonomy" id="1349409"/>
    <lineage>
        <taxon>Viruses</taxon>
        <taxon>Pandoravirus</taxon>
    </lineage>
</organism>
<dbReference type="Proteomes" id="UP000201566">
    <property type="component" value="Segment"/>
</dbReference>
<name>A0A291AU46_9VIRU</name>
<dbReference type="GeneID" id="34567668"/>
<reference evidence="1 2" key="1">
    <citation type="journal article" date="2013" name="Science">
        <title>Pandoraviruses: amoeba viruses with genomes up to 2.5 Mb reaching that of parasitic eukaryotes.</title>
        <authorList>
            <person name="Philippe N."/>
            <person name="Legendre M."/>
            <person name="Doutre G."/>
            <person name="Coute Y."/>
            <person name="Poirot O."/>
            <person name="Lescot M."/>
            <person name="Arslan D."/>
            <person name="Seltzer V."/>
            <person name="Bertaux L."/>
            <person name="Bruley C."/>
            <person name="Garin J."/>
            <person name="Claverie J.M."/>
            <person name="Abergel C."/>
        </authorList>
    </citation>
    <scope>NUCLEOTIDE SEQUENCE [LARGE SCALE GENOMIC DNA]</scope>
    <source>
        <strain evidence="1">Melbourne</strain>
    </source>
</reference>
<evidence type="ECO:0000313" key="2">
    <source>
        <dbReference type="Proteomes" id="UP000201566"/>
    </source>
</evidence>
<dbReference type="EMBL" id="KC977570">
    <property type="protein sequence ID" value="ATE82456.1"/>
    <property type="molecule type" value="Genomic_DNA"/>
</dbReference>
<dbReference type="RefSeq" id="YP_009430165.1">
    <property type="nucleotide sequence ID" value="NC_021858.1"/>
</dbReference>
<proteinExistence type="predicted"/>
<accession>A0A291AU46</accession>
<dbReference type="KEGG" id="vg:34567668"/>
<evidence type="ECO:0000313" key="1">
    <source>
        <dbReference type="EMBL" id="ATE82456.1"/>
    </source>
</evidence>